<organism evidence="1 2">
    <name type="scientific">Plasmopara halstedii</name>
    <name type="common">Downy mildew of sunflower</name>
    <dbReference type="NCBI Taxonomy" id="4781"/>
    <lineage>
        <taxon>Eukaryota</taxon>
        <taxon>Sar</taxon>
        <taxon>Stramenopiles</taxon>
        <taxon>Oomycota</taxon>
        <taxon>Peronosporomycetes</taxon>
        <taxon>Peronosporales</taxon>
        <taxon>Peronosporaceae</taxon>
        <taxon>Plasmopara</taxon>
    </lineage>
</organism>
<dbReference type="Proteomes" id="UP000054928">
    <property type="component" value="Unassembled WGS sequence"/>
</dbReference>
<protein>
    <submittedName>
        <fullName evidence="1">Uncharacterized protein</fullName>
    </submittedName>
</protein>
<name>A0A0P1ABR6_PLAHL</name>
<reference evidence="2" key="1">
    <citation type="submission" date="2014-09" db="EMBL/GenBank/DDBJ databases">
        <authorList>
            <person name="Sharma Rahul"/>
            <person name="Thines Marco"/>
        </authorList>
    </citation>
    <scope>NUCLEOTIDE SEQUENCE [LARGE SCALE GENOMIC DNA]</scope>
</reference>
<keyword evidence="2" id="KW-1185">Reference proteome</keyword>
<sequence length="58" mass="6547">MEDSGVRSATKALMLGWTQQILMHYPFEMSVCLLSSVALTQPTKPLDEIPFTPPILRR</sequence>
<dbReference type="GeneID" id="36403446"/>
<evidence type="ECO:0000313" key="2">
    <source>
        <dbReference type="Proteomes" id="UP000054928"/>
    </source>
</evidence>
<dbReference type="RefSeq" id="XP_024574679.1">
    <property type="nucleotide sequence ID" value="XM_024723732.1"/>
</dbReference>
<accession>A0A0P1ABR6</accession>
<dbReference type="EMBL" id="CCYD01000321">
    <property type="protein sequence ID" value="CEG38310.1"/>
    <property type="molecule type" value="Genomic_DNA"/>
</dbReference>
<proteinExistence type="predicted"/>
<dbReference type="AlphaFoldDB" id="A0A0P1ABR6"/>
<evidence type="ECO:0000313" key="1">
    <source>
        <dbReference type="EMBL" id="CEG38310.1"/>
    </source>
</evidence>